<dbReference type="NCBIfam" id="TIGR00377">
    <property type="entry name" value="ant_ant_sig"/>
    <property type="match status" value="1"/>
</dbReference>
<dbReference type="InterPro" id="IPR036513">
    <property type="entry name" value="STAS_dom_sf"/>
</dbReference>
<gene>
    <name evidence="4" type="ORF">G9H71_12225</name>
</gene>
<sequence>MSLTLSSRRTGGATVVKLAGELDAASAVQLRMFVLDQIAKRHHVVVLDLADVSFVDSAGCRALVDARQRLCERTGQLRLARPTRDVSRMLRTTGLGRVLPAHATIAAALRAGTPDAGS</sequence>
<comment type="similarity">
    <text evidence="1 2">Belongs to the anti-sigma-factor antagonist family.</text>
</comment>
<dbReference type="InterPro" id="IPR003658">
    <property type="entry name" value="Anti-sigma_ant"/>
</dbReference>
<name>A0ABX0GXP2_9ACTN</name>
<comment type="caution">
    <text evidence="4">The sequence shown here is derived from an EMBL/GenBank/DDBJ whole genome shotgun (WGS) entry which is preliminary data.</text>
</comment>
<feature type="domain" description="STAS" evidence="3">
    <location>
        <begin position="3"/>
        <end position="112"/>
    </location>
</feature>
<evidence type="ECO:0000256" key="1">
    <source>
        <dbReference type="ARBA" id="ARBA00009013"/>
    </source>
</evidence>
<dbReference type="Proteomes" id="UP000800981">
    <property type="component" value="Unassembled WGS sequence"/>
</dbReference>
<protein>
    <recommendedName>
        <fullName evidence="2">Anti-sigma factor antagonist</fullName>
    </recommendedName>
</protein>
<evidence type="ECO:0000259" key="3">
    <source>
        <dbReference type="PROSITE" id="PS50801"/>
    </source>
</evidence>
<evidence type="ECO:0000313" key="5">
    <source>
        <dbReference type="Proteomes" id="UP000800981"/>
    </source>
</evidence>
<dbReference type="Gene3D" id="3.30.750.24">
    <property type="entry name" value="STAS domain"/>
    <property type="match status" value="1"/>
</dbReference>
<dbReference type="Pfam" id="PF01740">
    <property type="entry name" value="STAS"/>
    <property type="match status" value="1"/>
</dbReference>
<accession>A0ABX0GXP2</accession>
<dbReference type="PROSITE" id="PS50801">
    <property type="entry name" value="STAS"/>
    <property type="match status" value="1"/>
</dbReference>
<dbReference type="SUPFAM" id="SSF52091">
    <property type="entry name" value="SpoIIaa-like"/>
    <property type="match status" value="1"/>
</dbReference>
<evidence type="ECO:0000256" key="2">
    <source>
        <dbReference type="RuleBase" id="RU003749"/>
    </source>
</evidence>
<dbReference type="PANTHER" id="PTHR33495">
    <property type="entry name" value="ANTI-SIGMA FACTOR ANTAGONIST TM_1081-RELATED-RELATED"/>
    <property type="match status" value="1"/>
</dbReference>
<dbReference type="RefSeq" id="WP_166282176.1">
    <property type="nucleotide sequence ID" value="NZ_JAANNP010000007.1"/>
</dbReference>
<dbReference type="InterPro" id="IPR002645">
    <property type="entry name" value="STAS_dom"/>
</dbReference>
<proteinExistence type="inferred from homology"/>
<organism evidence="4 5">
    <name type="scientific">Motilibacter deserti</name>
    <dbReference type="NCBI Taxonomy" id="2714956"/>
    <lineage>
        <taxon>Bacteria</taxon>
        <taxon>Bacillati</taxon>
        <taxon>Actinomycetota</taxon>
        <taxon>Actinomycetes</taxon>
        <taxon>Motilibacterales</taxon>
        <taxon>Motilibacteraceae</taxon>
        <taxon>Motilibacter</taxon>
    </lineage>
</organism>
<dbReference type="EMBL" id="JAANNP010000007">
    <property type="protein sequence ID" value="NHC14544.1"/>
    <property type="molecule type" value="Genomic_DNA"/>
</dbReference>
<dbReference type="CDD" id="cd07043">
    <property type="entry name" value="STAS_anti-anti-sigma_factors"/>
    <property type="match status" value="1"/>
</dbReference>
<reference evidence="4 5" key="1">
    <citation type="submission" date="2020-03" db="EMBL/GenBank/DDBJ databases">
        <title>Two novel Motilibacter sp.</title>
        <authorList>
            <person name="Liu S."/>
        </authorList>
    </citation>
    <scope>NUCLEOTIDE SEQUENCE [LARGE SCALE GENOMIC DNA]</scope>
    <source>
        <strain evidence="4 5">E257</strain>
    </source>
</reference>
<keyword evidence="5" id="KW-1185">Reference proteome</keyword>
<evidence type="ECO:0000313" key="4">
    <source>
        <dbReference type="EMBL" id="NHC14544.1"/>
    </source>
</evidence>
<dbReference type="PANTHER" id="PTHR33495:SF2">
    <property type="entry name" value="ANTI-SIGMA FACTOR ANTAGONIST TM_1081-RELATED"/>
    <property type="match status" value="1"/>
</dbReference>